<evidence type="ECO:0000313" key="2">
    <source>
        <dbReference type="Proteomes" id="UP001153678"/>
    </source>
</evidence>
<name>A0A9W4WUV1_9GLOM</name>
<gene>
    <name evidence="1" type="ORF">FWILDA_LOCUS13144</name>
</gene>
<feature type="non-terminal residue" evidence="1">
    <location>
        <position position="1"/>
    </location>
</feature>
<organism evidence="1 2">
    <name type="scientific">Funneliformis geosporum</name>
    <dbReference type="NCBI Taxonomy" id="1117311"/>
    <lineage>
        <taxon>Eukaryota</taxon>
        <taxon>Fungi</taxon>
        <taxon>Fungi incertae sedis</taxon>
        <taxon>Mucoromycota</taxon>
        <taxon>Glomeromycotina</taxon>
        <taxon>Glomeromycetes</taxon>
        <taxon>Glomerales</taxon>
        <taxon>Glomeraceae</taxon>
        <taxon>Funneliformis</taxon>
    </lineage>
</organism>
<reference evidence="1" key="1">
    <citation type="submission" date="2022-08" db="EMBL/GenBank/DDBJ databases">
        <authorList>
            <person name="Kallberg Y."/>
            <person name="Tangrot J."/>
            <person name="Rosling A."/>
        </authorList>
    </citation>
    <scope>NUCLEOTIDE SEQUENCE</scope>
    <source>
        <strain evidence="1">Wild A</strain>
    </source>
</reference>
<dbReference type="Proteomes" id="UP001153678">
    <property type="component" value="Unassembled WGS sequence"/>
</dbReference>
<proteinExistence type="predicted"/>
<evidence type="ECO:0000313" key="1">
    <source>
        <dbReference type="EMBL" id="CAI2187566.1"/>
    </source>
</evidence>
<sequence>NGLLENSVFIHLSPPPNPLNNNCLGSSDKKKAKSLVKGELAKLTFNW</sequence>
<comment type="caution">
    <text evidence="1">The sequence shown here is derived from an EMBL/GenBank/DDBJ whole genome shotgun (WGS) entry which is preliminary data.</text>
</comment>
<keyword evidence="2" id="KW-1185">Reference proteome</keyword>
<dbReference type="EMBL" id="CAMKVN010004700">
    <property type="protein sequence ID" value="CAI2187566.1"/>
    <property type="molecule type" value="Genomic_DNA"/>
</dbReference>
<accession>A0A9W4WUV1</accession>
<dbReference type="AlphaFoldDB" id="A0A9W4WUV1"/>
<protein>
    <submittedName>
        <fullName evidence="1">14041_t:CDS:1</fullName>
    </submittedName>
</protein>